<evidence type="ECO:0000313" key="3">
    <source>
        <dbReference type="EMBL" id="THV39630.1"/>
    </source>
</evidence>
<dbReference type="EMBL" id="STGY01000065">
    <property type="protein sequence ID" value="THV39630.1"/>
    <property type="molecule type" value="Genomic_DNA"/>
</dbReference>
<feature type="compositionally biased region" description="Basic and acidic residues" evidence="1">
    <location>
        <begin position="72"/>
        <end position="82"/>
    </location>
</feature>
<comment type="caution">
    <text evidence="3">The sequence shown here is derived from an EMBL/GenBank/DDBJ whole genome shotgun (WGS) entry which is preliminary data.</text>
</comment>
<evidence type="ECO:0000313" key="4">
    <source>
        <dbReference type="Proteomes" id="UP000308760"/>
    </source>
</evidence>
<keyword evidence="2" id="KW-0812">Transmembrane</keyword>
<evidence type="ECO:0000256" key="2">
    <source>
        <dbReference type="SAM" id="Phobius"/>
    </source>
</evidence>
<sequence length="82" mass="8590">MNLPNFGPWIAVAVAIPSAVCLLIALVSLRGAPTEQRPAILYALADVARALLFRGGGSATPPEPEGQDVEVEAERENSAPRP</sequence>
<dbReference type="AlphaFoldDB" id="A0A4S8Q689"/>
<keyword evidence="2" id="KW-0472">Membrane</keyword>
<reference evidence="4" key="1">
    <citation type="submission" date="2019-04" db="EMBL/GenBank/DDBJ databases">
        <title>Nocardioides xinjiangensis sp. nov.</title>
        <authorList>
            <person name="Liu S."/>
        </authorList>
    </citation>
    <scope>NUCLEOTIDE SEQUENCE [LARGE SCALE GENOMIC DNA]</scope>
    <source>
        <strain evidence="4">18</strain>
    </source>
</reference>
<reference evidence="3 4" key="2">
    <citation type="submission" date="2019-05" db="EMBL/GenBank/DDBJ databases">
        <title>Glycomyces buryatensis sp. nov.</title>
        <authorList>
            <person name="Nikitina E."/>
        </authorList>
    </citation>
    <scope>NUCLEOTIDE SEQUENCE [LARGE SCALE GENOMIC DNA]</scope>
    <source>
        <strain evidence="3 4">18</strain>
    </source>
</reference>
<dbReference type="RefSeq" id="WP_136535797.1">
    <property type="nucleotide sequence ID" value="NZ_STGY01000065.1"/>
</dbReference>
<gene>
    <name evidence="3" type="ORF">FAB82_17320</name>
</gene>
<proteinExistence type="predicted"/>
<evidence type="ECO:0000256" key="1">
    <source>
        <dbReference type="SAM" id="MobiDB-lite"/>
    </source>
</evidence>
<dbReference type="Proteomes" id="UP000308760">
    <property type="component" value="Unassembled WGS sequence"/>
</dbReference>
<accession>A0A4S8Q689</accession>
<feature type="region of interest" description="Disordered" evidence="1">
    <location>
        <begin position="55"/>
        <end position="82"/>
    </location>
</feature>
<protein>
    <submittedName>
        <fullName evidence="3">Uncharacterized protein</fullName>
    </submittedName>
</protein>
<name>A0A4S8Q689_9ACTN</name>
<organism evidence="3 4">
    <name type="scientific">Glycomyces buryatensis</name>
    <dbReference type="NCBI Taxonomy" id="2570927"/>
    <lineage>
        <taxon>Bacteria</taxon>
        <taxon>Bacillati</taxon>
        <taxon>Actinomycetota</taxon>
        <taxon>Actinomycetes</taxon>
        <taxon>Glycomycetales</taxon>
        <taxon>Glycomycetaceae</taxon>
        <taxon>Glycomyces</taxon>
    </lineage>
</organism>
<feature type="transmembrane region" description="Helical" evidence="2">
    <location>
        <begin position="6"/>
        <end position="29"/>
    </location>
</feature>
<keyword evidence="4" id="KW-1185">Reference proteome</keyword>
<keyword evidence="2" id="KW-1133">Transmembrane helix</keyword>